<feature type="domain" description="IF140/IFT172/WDR19 TPR" evidence="6">
    <location>
        <begin position="1"/>
        <end position="102"/>
    </location>
</feature>
<comment type="subcellular location">
    <subcellularLocation>
        <location evidence="1">Cell projection</location>
        <location evidence="1">Cilium</location>
    </subcellularLocation>
</comment>
<name>A0A7D9JPI6_PARCT</name>
<evidence type="ECO:0000313" key="7">
    <source>
        <dbReference type="EMBL" id="CAB4034032.1"/>
    </source>
</evidence>
<sequence>MDNELMNLALLSKPQDMIDVARYYESNSNMLDKAVILYHKAGEVSKALDLCFKTEQFSALQMVAEDLTENTDPEMLTRCSQFFMEHGQYDRAVELAVLGKKVR</sequence>
<evidence type="ECO:0000256" key="1">
    <source>
        <dbReference type="ARBA" id="ARBA00004138"/>
    </source>
</evidence>
<keyword evidence="5" id="KW-0966">Cell projection</keyword>
<dbReference type="InterPro" id="IPR056168">
    <property type="entry name" value="TPR_IF140/IFT172/WDR19"/>
</dbReference>
<keyword evidence="8" id="KW-1185">Reference proteome</keyword>
<organism evidence="7 8">
    <name type="scientific">Paramuricea clavata</name>
    <name type="common">Red gorgonian</name>
    <name type="synonym">Violescent sea-whip</name>
    <dbReference type="NCBI Taxonomy" id="317549"/>
    <lineage>
        <taxon>Eukaryota</taxon>
        <taxon>Metazoa</taxon>
        <taxon>Cnidaria</taxon>
        <taxon>Anthozoa</taxon>
        <taxon>Octocorallia</taxon>
        <taxon>Malacalcyonacea</taxon>
        <taxon>Plexauridae</taxon>
        <taxon>Paramuricea</taxon>
    </lineage>
</organism>
<dbReference type="AlphaFoldDB" id="A0A7D9JPI6"/>
<keyword evidence="3" id="KW-0677">Repeat</keyword>
<dbReference type="EMBL" id="CACRXK020019755">
    <property type="protein sequence ID" value="CAB4034032.1"/>
    <property type="molecule type" value="Genomic_DNA"/>
</dbReference>
<evidence type="ECO:0000256" key="2">
    <source>
        <dbReference type="ARBA" id="ARBA00022574"/>
    </source>
</evidence>
<evidence type="ECO:0000256" key="5">
    <source>
        <dbReference type="ARBA" id="ARBA00023273"/>
    </source>
</evidence>
<evidence type="ECO:0000256" key="4">
    <source>
        <dbReference type="ARBA" id="ARBA00023069"/>
    </source>
</evidence>
<dbReference type="Proteomes" id="UP001152795">
    <property type="component" value="Unassembled WGS sequence"/>
</dbReference>
<gene>
    <name evidence="7" type="ORF">PACLA_8A053438</name>
</gene>
<dbReference type="OrthoDB" id="10258787at2759"/>
<comment type="caution">
    <text evidence="7">The sequence shown here is derived from an EMBL/GenBank/DDBJ whole genome shotgun (WGS) entry which is preliminary data.</text>
</comment>
<evidence type="ECO:0000259" key="6">
    <source>
        <dbReference type="Pfam" id="PF24762"/>
    </source>
</evidence>
<reference evidence="7" key="1">
    <citation type="submission" date="2020-04" db="EMBL/GenBank/DDBJ databases">
        <authorList>
            <person name="Alioto T."/>
            <person name="Alioto T."/>
            <person name="Gomez Garrido J."/>
        </authorList>
    </citation>
    <scope>NUCLEOTIDE SEQUENCE</scope>
    <source>
        <strain evidence="7">A484AB</strain>
    </source>
</reference>
<accession>A0A7D9JPI6</accession>
<evidence type="ECO:0000313" key="8">
    <source>
        <dbReference type="Proteomes" id="UP001152795"/>
    </source>
</evidence>
<evidence type="ECO:0000256" key="3">
    <source>
        <dbReference type="ARBA" id="ARBA00022737"/>
    </source>
</evidence>
<protein>
    <submittedName>
        <fullName evidence="7">Intraflagellar transport 140 homolog</fullName>
    </submittedName>
</protein>
<dbReference type="GO" id="GO:0036064">
    <property type="term" value="C:ciliary basal body"/>
    <property type="evidence" value="ECO:0007669"/>
    <property type="project" value="TreeGrafter"/>
</dbReference>
<keyword evidence="2" id="KW-0853">WD repeat</keyword>
<dbReference type="Pfam" id="PF24762">
    <property type="entry name" value="TPR_IF140-IFT172"/>
    <property type="match status" value="1"/>
</dbReference>
<dbReference type="GO" id="GO:0030991">
    <property type="term" value="C:intraciliary transport particle A"/>
    <property type="evidence" value="ECO:0007669"/>
    <property type="project" value="TreeGrafter"/>
</dbReference>
<proteinExistence type="predicted"/>
<keyword evidence="4" id="KW-0969">Cilium</keyword>
<dbReference type="GO" id="GO:0005930">
    <property type="term" value="C:axoneme"/>
    <property type="evidence" value="ECO:0007669"/>
    <property type="project" value="TreeGrafter"/>
</dbReference>
<dbReference type="PANTHER" id="PTHR15722:SF7">
    <property type="entry name" value="INTRAFLAGELLAR TRANSPORT PROTEIN 140 HOMOLOG"/>
    <property type="match status" value="1"/>
</dbReference>
<dbReference type="PANTHER" id="PTHR15722">
    <property type="entry name" value="IFT140/172-RELATED"/>
    <property type="match status" value="1"/>
</dbReference>
<dbReference type="GO" id="GO:0035721">
    <property type="term" value="P:intraciliary retrograde transport"/>
    <property type="evidence" value="ECO:0007669"/>
    <property type="project" value="TreeGrafter"/>
</dbReference>